<evidence type="ECO:0000313" key="3">
    <source>
        <dbReference type="Proteomes" id="UP000729402"/>
    </source>
</evidence>
<accession>A0A8J5VYL7</accession>
<evidence type="ECO:0000256" key="1">
    <source>
        <dbReference type="SAM" id="MobiDB-lite"/>
    </source>
</evidence>
<feature type="region of interest" description="Disordered" evidence="1">
    <location>
        <begin position="66"/>
        <end position="143"/>
    </location>
</feature>
<feature type="compositionally biased region" description="Low complexity" evidence="1">
    <location>
        <begin position="119"/>
        <end position="129"/>
    </location>
</feature>
<feature type="compositionally biased region" description="Polar residues" evidence="1">
    <location>
        <begin position="88"/>
        <end position="109"/>
    </location>
</feature>
<gene>
    <name evidence="2" type="ORF">GUJ93_ZPchr0007g3871</name>
</gene>
<evidence type="ECO:0000313" key="2">
    <source>
        <dbReference type="EMBL" id="KAG8079096.1"/>
    </source>
</evidence>
<dbReference type="Proteomes" id="UP000729402">
    <property type="component" value="Unassembled WGS sequence"/>
</dbReference>
<sequence length="233" mass="24949">MADQQRYVLCSSAHLMQPGRGLFRPDDALQPGTVYFLLPQSIFKSESSAVDLAYHMNRLTALASKGGAASTAGPNPIDALFSGRHHAPTQSSKPEQHDQPTPSSGQATAPATRGRLRGSQASTASTSPSAAPPREAPPAAAARPEQFSMGLEREELVAELKPRRIHGAAPTSVFSRNVAPGILLPPQSRRIHPLGPDSVFSRSSAPVSARLREQRCRRLLPPAPRSLIEITNY</sequence>
<reference evidence="2" key="2">
    <citation type="submission" date="2021-02" db="EMBL/GenBank/DDBJ databases">
        <authorList>
            <person name="Kimball J.A."/>
            <person name="Haas M.W."/>
            <person name="Macchietto M."/>
            <person name="Kono T."/>
            <person name="Duquette J."/>
            <person name="Shao M."/>
        </authorList>
    </citation>
    <scope>NUCLEOTIDE SEQUENCE</scope>
    <source>
        <tissue evidence="2">Fresh leaf tissue</tissue>
    </source>
</reference>
<organism evidence="2 3">
    <name type="scientific">Zizania palustris</name>
    <name type="common">Northern wild rice</name>
    <dbReference type="NCBI Taxonomy" id="103762"/>
    <lineage>
        <taxon>Eukaryota</taxon>
        <taxon>Viridiplantae</taxon>
        <taxon>Streptophyta</taxon>
        <taxon>Embryophyta</taxon>
        <taxon>Tracheophyta</taxon>
        <taxon>Spermatophyta</taxon>
        <taxon>Magnoliopsida</taxon>
        <taxon>Liliopsida</taxon>
        <taxon>Poales</taxon>
        <taxon>Poaceae</taxon>
        <taxon>BOP clade</taxon>
        <taxon>Oryzoideae</taxon>
        <taxon>Oryzeae</taxon>
        <taxon>Zizaniinae</taxon>
        <taxon>Zizania</taxon>
    </lineage>
</organism>
<dbReference type="Pfam" id="PF14009">
    <property type="entry name" value="PADRE"/>
    <property type="match status" value="1"/>
</dbReference>
<dbReference type="EMBL" id="JAAALK010000282">
    <property type="protein sequence ID" value="KAG8079096.1"/>
    <property type="molecule type" value="Genomic_DNA"/>
</dbReference>
<proteinExistence type="predicted"/>
<name>A0A8J5VYL7_ZIZPA</name>
<dbReference type="InterPro" id="IPR025322">
    <property type="entry name" value="PADRE_dom"/>
</dbReference>
<keyword evidence="3" id="KW-1185">Reference proteome</keyword>
<protein>
    <submittedName>
        <fullName evidence="2">Uncharacterized protein</fullName>
    </submittedName>
</protein>
<dbReference type="OrthoDB" id="736928at2759"/>
<reference evidence="2" key="1">
    <citation type="journal article" date="2021" name="bioRxiv">
        <title>Whole Genome Assembly and Annotation of Northern Wild Rice, Zizania palustris L., Supports a Whole Genome Duplication in the Zizania Genus.</title>
        <authorList>
            <person name="Haas M."/>
            <person name="Kono T."/>
            <person name="Macchietto M."/>
            <person name="Millas R."/>
            <person name="McGilp L."/>
            <person name="Shao M."/>
            <person name="Duquette J."/>
            <person name="Hirsch C.N."/>
            <person name="Kimball J."/>
        </authorList>
    </citation>
    <scope>NUCLEOTIDE SEQUENCE</scope>
    <source>
        <tissue evidence="2">Fresh leaf tissue</tissue>
    </source>
</reference>
<dbReference type="AlphaFoldDB" id="A0A8J5VYL7"/>
<comment type="caution">
    <text evidence="2">The sequence shown here is derived from an EMBL/GenBank/DDBJ whole genome shotgun (WGS) entry which is preliminary data.</text>
</comment>